<dbReference type="GO" id="GO:0008270">
    <property type="term" value="F:zinc ion binding"/>
    <property type="evidence" value="ECO:0007669"/>
    <property type="project" value="UniProtKB-KW"/>
</dbReference>
<dbReference type="EMBL" id="MCFK01003665">
    <property type="protein sequence ID" value="RKF62047.1"/>
    <property type="molecule type" value="Genomic_DNA"/>
</dbReference>
<dbReference type="AlphaFoldDB" id="A0A420HXA7"/>
<dbReference type="Proteomes" id="UP000286134">
    <property type="component" value="Unassembled WGS sequence"/>
</dbReference>
<evidence type="ECO:0000256" key="1">
    <source>
        <dbReference type="PROSITE-ProRule" id="PRU00042"/>
    </source>
</evidence>
<comment type="caution">
    <text evidence="3">The sequence shown here is derived from an EMBL/GenBank/DDBJ whole genome shotgun (WGS) entry which is preliminary data.</text>
</comment>
<proteinExistence type="predicted"/>
<keyword evidence="4" id="KW-1185">Reference proteome</keyword>
<accession>A0A420HXA7</accession>
<gene>
    <name evidence="3" type="ORF">OnM2_036081</name>
</gene>
<sequence length="127" mass="14510">MSTQLSLIMYLLRSMYRSKYKKSHSPILCSICNDSFSSRNRLHNHIRTLLGKSKKPPLVETDSLSIVVSTAINSISPSGFGFRERRYAQIQIMLHSPGNDKTWVCLDSRCTMSLIDKQFSLTKISYC</sequence>
<protein>
    <recommendedName>
        <fullName evidence="2">C2H2-type domain-containing protein</fullName>
    </recommendedName>
</protein>
<dbReference type="InterPro" id="IPR013087">
    <property type="entry name" value="Znf_C2H2_type"/>
</dbReference>
<keyword evidence="1" id="KW-0862">Zinc</keyword>
<dbReference type="SUPFAM" id="SSF57667">
    <property type="entry name" value="beta-beta-alpha zinc fingers"/>
    <property type="match status" value="1"/>
</dbReference>
<dbReference type="STRING" id="212602.A0A420HXA7"/>
<evidence type="ECO:0000313" key="3">
    <source>
        <dbReference type="EMBL" id="RKF62047.1"/>
    </source>
</evidence>
<dbReference type="InterPro" id="IPR036236">
    <property type="entry name" value="Znf_C2H2_sf"/>
</dbReference>
<name>A0A420HXA7_9PEZI</name>
<evidence type="ECO:0000313" key="4">
    <source>
        <dbReference type="Proteomes" id="UP000286134"/>
    </source>
</evidence>
<evidence type="ECO:0000259" key="2">
    <source>
        <dbReference type="PROSITE" id="PS50157"/>
    </source>
</evidence>
<dbReference type="OrthoDB" id="5423428at2759"/>
<organism evidence="3 4">
    <name type="scientific">Erysiphe neolycopersici</name>
    <dbReference type="NCBI Taxonomy" id="212602"/>
    <lineage>
        <taxon>Eukaryota</taxon>
        <taxon>Fungi</taxon>
        <taxon>Dikarya</taxon>
        <taxon>Ascomycota</taxon>
        <taxon>Pezizomycotina</taxon>
        <taxon>Leotiomycetes</taxon>
        <taxon>Erysiphales</taxon>
        <taxon>Erysiphaceae</taxon>
        <taxon>Erysiphe</taxon>
    </lineage>
</organism>
<keyword evidence="1" id="KW-0479">Metal-binding</keyword>
<feature type="domain" description="C2H2-type" evidence="2">
    <location>
        <begin position="27"/>
        <end position="56"/>
    </location>
</feature>
<dbReference type="PROSITE" id="PS50157">
    <property type="entry name" value="ZINC_FINGER_C2H2_2"/>
    <property type="match status" value="1"/>
</dbReference>
<keyword evidence="1" id="KW-0863">Zinc-finger</keyword>
<reference evidence="3 4" key="1">
    <citation type="journal article" date="2018" name="BMC Genomics">
        <title>Comparative genome analyses reveal sequence features reflecting distinct modes of host-adaptation between dicot and monocot powdery mildew.</title>
        <authorList>
            <person name="Wu Y."/>
            <person name="Ma X."/>
            <person name="Pan Z."/>
            <person name="Kale S.D."/>
            <person name="Song Y."/>
            <person name="King H."/>
            <person name="Zhang Q."/>
            <person name="Presley C."/>
            <person name="Deng X."/>
            <person name="Wei C.I."/>
            <person name="Xiao S."/>
        </authorList>
    </citation>
    <scope>NUCLEOTIDE SEQUENCE [LARGE SCALE GENOMIC DNA]</scope>
    <source>
        <strain evidence="3">UMSG2</strain>
    </source>
</reference>